<keyword evidence="2" id="KW-1133">Transmembrane helix</keyword>
<dbReference type="OrthoDB" id="5308502at2759"/>
<dbReference type="InParanoid" id="L8G5K5"/>
<protein>
    <submittedName>
        <fullName evidence="3">Uncharacterized protein</fullName>
    </submittedName>
</protein>
<feature type="transmembrane region" description="Helical" evidence="2">
    <location>
        <begin position="261"/>
        <end position="279"/>
    </location>
</feature>
<dbReference type="STRING" id="658429.L8G5K5"/>
<proteinExistence type="predicted"/>
<feature type="transmembrane region" description="Helical" evidence="2">
    <location>
        <begin position="300"/>
        <end position="323"/>
    </location>
</feature>
<evidence type="ECO:0000256" key="2">
    <source>
        <dbReference type="SAM" id="Phobius"/>
    </source>
</evidence>
<keyword evidence="4" id="KW-1185">Reference proteome</keyword>
<accession>L8G5K5</accession>
<dbReference type="InterPro" id="IPR018830">
    <property type="entry name" value="DUF2434"/>
</dbReference>
<dbReference type="Pfam" id="PF10361">
    <property type="entry name" value="DUF2434"/>
    <property type="match status" value="1"/>
</dbReference>
<keyword evidence="2" id="KW-0812">Transmembrane</keyword>
<dbReference type="Proteomes" id="UP000011064">
    <property type="component" value="Unassembled WGS sequence"/>
</dbReference>
<feature type="transmembrane region" description="Helical" evidence="2">
    <location>
        <begin position="128"/>
        <end position="148"/>
    </location>
</feature>
<feature type="transmembrane region" description="Helical" evidence="2">
    <location>
        <begin position="160"/>
        <end position="179"/>
    </location>
</feature>
<sequence>MPLFDARDVLSFPGGNNASDTVIAGINFNLTTLQHWNYTLYSNGTLSNNSNCFLTFESYTPHLLPNGTFLNTTSCYSPLNGLGNRAKPGIALGVFFGLSLVFTMINLRKHGRLFLPSEKRFHAIGRRWQWYWMLWVAGCGMASGFTSVDVDRYYLPEWPLILNSIFWYLMIPSTLAIVWESVRHWGSWQERQLIDPDPFILSQNDKRGRREFYMPLVFYGFGFLHFFMAVPRNWTPISYQRSPSQSLQVAAPQATDGRFKAGAIFLFFAWLTILFSLAHSMHYYTPRPSLLRTLASTPPAFLLTLPLSLTIVAYQFLAAFSFAHSPLNLSASPAIIYSLGWAPIVLIFIIYEVAGYTYPNEDRELIRQRRLRGQELDREMGYNRKPPWWRRLNGNHNLTVQQALARNAQEVSGAPRAADWSAKDDVEMSPLPSKRNAEREVRIDNTPAGRALARHESRREAELDERVREAAMALFTPPVERKKTDIAYLMGDDMDGRGGRGGDGGGRGMSVEGVGVRGVWRRGRRLWGRSRRLLGVCWIFRVKVKKGGGGVGFGWDWFGGWILG</sequence>
<name>L8G5K5_PSED2</name>
<dbReference type="HOGENOM" id="CLU_033097_0_0_1"/>
<keyword evidence="2" id="KW-0472">Membrane</keyword>
<feature type="transmembrane region" description="Helical" evidence="2">
    <location>
        <begin position="212"/>
        <end position="230"/>
    </location>
</feature>
<evidence type="ECO:0000256" key="1">
    <source>
        <dbReference type="SAM" id="MobiDB-lite"/>
    </source>
</evidence>
<organism evidence="3 4">
    <name type="scientific">Pseudogymnoascus destructans (strain ATCC MYA-4855 / 20631-21)</name>
    <name type="common">Bat white-nose syndrome fungus</name>
    <name type="synonym">Geomyces destructans</name>
    <dbReference type="NCBI Taxonomy" id="658429"/>
    <lineage>
        <taxon>Eukaryota</taxon>
        <taxon>Fungi</taxon>
        <taxon>Dikarya</taxon>
        <taxon>Ascomycota</taxon>
        <taxon>Pezizomycotina</taxon>
        <taxon>Leotiomycetes</taxon>
        <taxon>Thelebolales</taxon>
        <taxon>Thelebolaceae</taxon>
        <taxon>Pseudogymnoascus</taxon>
    </lineage>
</organism>
<reference evidence="4" key="1">
    <citation type="submission" date="2010-09" db="EMBL/GenBank/DDBJ databases">
        <title>The genome sequence of Geomyces destructans 20631-21.</title>
        <authorList>
            <consortium name="The Broad Institute Genome Sequencing Platform"/>
            <person name="Cuomo C.A."/>
            <person name="Blehert D.S."/>
            <person name="Lorch J.M."/>
            <person name="Young S.K."/>
            <person name="Zeng Q."/>
            <person name="Gargeya S."/>
            <person name="Fitzgerald M."/>
            <person name="Haas B."/>
            <person name="Abouelleil A."/>
            <person name="Alvarado L."/>
            <person name="Arachchi H.M."/>
            <person name="Berlin A."/>
            <person name="Brown A."/>
            <person name="Chapman S.B."/>
            <person name="Chen Z."/>
            <person name="Dunbar C."/>
            <person name="Freedman E."/>
            <person name="Gearin G."/>
            <person name="Gellesch M."/>
            <person name="Goldberg J."/>
            <person name="Griggs A."/>
            <person name="Gujja S."/>
            <person name="Heiman D."/>
            <person name="Howarth C."/>
            <person name="Larson L."/>
            <person name="Lui A."/>
            <person name="MacDonald P.J.P."/>
            <person name="Montmayeur A."/>
            <person name="Murphy C."/>
            <person name="Neiman D."/>
            <person name="Pearson M."/>
            <person name="Priest M."/>
            <person name="Roberts A."/>
            <person name="Saif S."/>
            <person name="Shea T."/>
            <person name="Shenoy N."/>
            <person name="Sisk P."/>
            <person name="Stolte C."/>
            <person name="Sykes S."/>
            <person name="Wortman J."/>
            <person name="Nusbaum C."/>
            <person name="Birren B."/>
        </authorList>
    </citation>
    <scope>NUCLEOTIDE SEQUENCE [LARGE SCALE GENOMIC DNA]</scope>
    <source>
        <strain evidence="4">ATCC MYA-4855 / 20631-21</strain>
    </source>
</reference>
<gene>
    <name evidence="3" type="ORF">GMDG_08317</name>
</gene>
<evidence type="ECO:0000313" key="3">
    <source>
        <dbReference type="EMBL" id="ELR07246.1"/>
    </source>
</evidence>
<feature type="region of interest" description="Disordered" evidence="1">
    <location>
        <begin position="414"/>
        <end position="457"/>
    </location>
</feature>
<dbReference type="AlphaFoldDB" id="L8G5K5"/>
<dbReference type="VEuPathDB" id="FungiDB:GMDG_08317"/>
<evidence type="ECO:0000313" key="4">
    <source>
        <dbReference type="Proteomes" id="UP000011064"/>
    </source>
</evidence>
<feature type="transmembrane region" description="Helical" evidence="2">
    <location>
        <begin position="335"/>
        <end position="358"/>
    </location>
</feature>
<dbReference type="EMBL" id="GL573508">
    <property type="protein sequence ID" value="ELR07246.1"/>
    <property type="molecule type" value="Genomic_DNA"/>
</dbReference>
<feature type="transmembrane region" description="Helical" evidence="2">
    <location>
        <begin position="89"/>
        <end position="107"/>
    </location>
</feature>